<evidence type="ECO:0000313" key="5">
    <source>
        <dbReference type="Proteomes" id="UP001139369"/>
    </source>
</evidence>
<proteinExistence type="predicted"/>
<evidence type="ECO:0000313" key="4">
    <source>
        <dbReference type="EMBL" id="MCI2229471.1"/>
    </source>
</evidence>
<reference evidence="4" key="1">
    <citation type="submission" date="2022-02" db="EMBL/GenBank/DDBJ databases">
        <title>Polaribacter sp. MSW13, isolated from seawater.</title>
        <authorList>
            <person name="Kristyanto S."/>
            <person name="Jung J."/>
            <person name="Jeon C.O."/>
        </authorList>
    </citation>
    <scope>NUCLEOTIDE SEQUENCE</scope>
    <source>
        <strain evidence="4">MSW13</strain>
    </source>
</reference>
<keyword evidence="1 2" id="KW-0238">DNA-binding</keyword>
<dbReference type="PANTHER" id="PTHR30328:SF54">
    <property type="entry name" value="HTH-TYPE TRANSCRIPTIONAL REPRESSOR SCO4008"/>
    <property type="match status" value="1"/>
</dbReference>
<dbReference type="InterPro" id="IPR009057">
    <property type="entry name" value="Homeodomain-like_sf"/>
</dbReference>
<comment type="caution">
    <text evidence="4">The sequence shown here is derived from an EMBL/GenBank/DDBJ whole genome shotgun (WGS) entry which is preliminary data.</text>
</comment>
<keyword evidence="5" id="KW-1185">Reference proteome</keyword>
<protein>
    <submittedName>
        <fullName evidence="4">TetR/AcrR family transcriptional regulator</fullName>
    </submittedName>
</protein>
<dbReference type="RefSeq" id="WP_242178594.1">
    <property type="nucleotide sequence ID" value="NZ_JAKQYM010000006.1"/>
</dbReference>
<dbReference type="EMBL" id="JAKQYM010000006">
    <property type="protein sequence ID" value="MCI2229471.1"/>
    <property type="molecule type" value="Genomic_DNA"/>
</dbReference>
<dbReference type="AlphaFoldDB" id="A0A9X1VTX9"/>
<dbReference type="Proteomes" id="UP001139369">
    <property type="component" value="Unassembled WGS sequence"/>
</dbReference>
<dbReference type="PANTHER" id="PTHR30328">
    <property type="entry name" value="TRANSCRIPTIONAL REPRESSOR"/>
    <property type="match status" value="1"/>
</dbReference>
<evidence type="ECO:0000256" key="2">
    <source>
        <dbReference type="PROSITE-ProRule" id="PRU00335"/>
    </source>
</evidence>
<dbReference type="Pfam" id="PF00440">
    <property type="entry name" value="TetR_N"/>
    <property type="match status" value="1"/>
</dbReference>
<evidence type="ECO:0000256" key="1">
    <source>
        <dbReference type="ARBA" id="ARBA00023125"/>
    </source>
</evidence>
<dbReference type="InterPro" id="IPR050109">
    <property type="entry name" value="HTH-type_TetR-like_transc_reg"/>
</dbReference>
<feature type="domain" description="HTH tetR-type" evidence="3">
    <location>
        <begin position="1"/>
        <end position="61"/>
    </location>
</feature>
<dbReference type="SUPFAM" id="SSF46689">
    <property type="entry name" value="Homeodomain-like"/>
    <property type="match status" value="1"/>
</dbReference>
<dbReference type="GO" id="GO:0003677">
    <property type="term" value="F:DNA binding"/>
    <property type="evidence" value="ECO:0007669"/>
    <property type="project" value="UniProtKB-UniRule"/>
</dbReference>
<dbReference type="Gene3D" id="1.10.357.10">
    <property type="entry name" value="Tetracycline Repressor, domain 2"/>
    <property type="match status" value="1"/>
</dbReference>
<accession>A0A9X1VTX9</accession>
<feature type="DNA-binding region" description="H-T-H motif" evidence="2">
    <location>
        <begin position="24"/>
        <end position="43"/>
    </location>
</feature>
<sequence length="198" mass="23487">MVSKQELLECSITNFIKFGSKRFSMNQLASELGISKKTIYKHFKNKDELISKGVRFILDKFLHEVDKILKTTKDPIQRIILIQKKTFLYLNYFQPAFLFGIKKYYQNADTVLKSFKDNFIEDHLKPLLEEAIEKEYLCKDLNSDLFCYLYFTNLKNLIFEPKNLFDVYSVDLVFEHLIVNTLRGFITPKYKDANKLFS</sequence>
<dbReference type="InterPro" id="IPR001647">
    <property type="entry name" value="HTH_TetR"/>
</dbReference>
<dbReference type="PROSITE" id="PS50977">
    <property type="entry name" value="HTH_TETR_2"/>
    <property type="match status" value="1"/>
</dbReference>
<name>A0A9X1VTX9_9FLAO</name>
<evidence type="ECO:0000259" key="3">
    <source>
        <dbReference type="PROSITE" id="PS50977"/>
    </source>
</evidence>
<organism evidence="4 5">
    <name type="scientific">Polaribacter marinus</name>
    <dbReference type="NCBI Taxonomy" id="2916838"/>
    <lineage>
        <taxon>Bacteria</taxon>
        <taxon>Pseudomonadati</taxon>
        <taxon>Bacteroidota</taxon>
        <taxon>Flavobacteriia</taxon>
        <taxon>Flavobacteriales</taxon>
        <taxon>Flavobacteriaceae</taxon>
    </lineage>
</organism>
<gene>
    <name evidence="4" type="ORF">MC378_09865</name>
</gene>